<dbReference type="PANTHER" id="PTHR43823">
    <property type="entry name" value="SPORULATION PROTEIN YKVU"/>
    <property type="match status" value="1"/>
</dbReference>
<proteinExistence type="predicted"/>
<feature type="transmembrane region" description="Helical" evidence="7">
    <location>
        <begin position="63"/>
        <end position="89"/>
    </location>
</feature>
<dbReference type="AlphaFoldDB" id="A0A9D9HGA6"/>
<organism evidence="8 9">
    <name type="scientific">Candidatus Avitreponema avistercoris</name>
    <dbReference type="NCBI Taxonomy" id="2840705"/>
    <lineage>
        <taxon>Bacteria</taxon>
        <taxon>Pseudomonadati</taxon>
        <taxon>Spirochaetota</taxon>
        <taxon>Spirochaetia</taxon>
        <taxon>Spirochaetales</taxon>
        <taxon>Candidatus Avitreponema</taxon>
    </lineage>
</organism>
<feature type="transmembrane region" description="Helical" evidence="7">
    <location>
        <begin position="277"/>
        <end position="298"/>
    </location>
</feature>
<comment type="caution">
    <text evidence="8">The sequence shown here is derived from an EMBL/GenBank/DDBJ whole genome shotgun (WGS) entry which is preliminary data.</text>
</comment>
<reference evidence="8" key="1">
    <citation type="submission" date="2020-10" db="EMBL/GenBank/DDBJ databases">
        <authorList>
            <person name="Gilroy R."/>
        </authorList>
    </citation>
    <scope>NUCLEOTIDE SEQUENCE</scope>
    <source>
        <strain evidence="8">B3-4054</strain>
    </source>
</reference>
<dbReference type="GO" id="GO:0042910">
    <property type="term" value="F:xenobiotic transmembrane transporter activity"/>
    <property type="evidence" value="ECO:0007669"/>
    <property type="project" value="InterPro"/>
</dbReference>
<dbReference type="PANTHER" id="PTHR43823:SF3">
    <property type="entry name" value="MULTIDRUG EXPORT PROTEIN MEPA"/>
    <property type="match status" value="1"/>
</dbReference>
<evidence type="ECO:0000256" key="1">
    <source>
        <dbReference type="ARBA" id="ARBA00004651"/>
    </source>
</evidence>
<evidence type="ECO:0000256" key="5">
    <source>
        <dbReference type="ARBA" id="ARBA00022989"/>
    </source>
</evidence>
<comment type="subcellular location">
    <subcellularLocation>
        <location evidence="1">Cell membrane</location>
        <topology evidence="1">Multi-pass membrane protein</topology>
    </subcellularLocation>
</comment>
<feature type="transmembrane region" description="Helical" evidence="7">
    <location>
        <begin position="143"/>
        <end position="163"/>
    </location>
</feature>
<feature type="transmembrane region" description="Helical" evidence="7">
    <location>
        <begin position="395"/>
        <end position="416"/>
    </location>
</feature>
<feature type="transmembrane region" description="Helical" evidence="7">
    <location>
        <begin position="101"/>
        <end position="123"/>
    </location>
</feature>
<feature type="transmembrane region" description="Helical" evidence="7">
    <location>
        <begin position="354"/>
        <end position="374"/>
    </location>
</feature>
<evidence type="ECO:0000256" key="7">
    <source>
        <dbReference type="SAM" id="Phobius"/>
    </source>
</evidence>
<keyword evidence="6 7" id="KW-0472">Membrane</keyword>
<dbReference type="GO" id="GO:0005886">
    <property type="term" value="C:plasma membrane"/>
    <property type="evidence" value="ECO:0007669"/>
    <property type="project" value="UniProtKB-SubCell"/>
</dbReference>
<keyword evidence="5 7" id="KW-1133">Transmembrane helix</keyword>
<dbReference type="InterPro" id="IPR048279">
    <property type="entry name" value="MdtK-like"/>
</dbReference>
<protein>
    <submittedName>
        <fullName evidence="8">MATE family efflux transporter</fullName>
    </submittedName>
</protein>
<evidence type="ECO:0000256" key="2">
    <source>
        <dbReference type="ARBA" id="ARBA00022448"/>
    </source>
</evidence>
<accession>A0A9D9HGA6</accession>
<evidence type="ECO:0000256" key="6">
    <source>
        <dbReference type="ARBA" id="ARBA00023136"/>
    </source>
</evidence>
<dbReference type="InterPro" id="IPR002528">
    <property type="entry name" value="MATE_fam"/>
</dbReference>
<evidence type="ECO:0000313" key="8">
    <source>
        <dbReference type="EMBL" id="MBO8450196.1"/>
    </source>
</evidence>
<keyword evidence="4 7" id="KW-0812">Transmembrane</keyword>
<evidence type="ECO:0000256" key="4">
    <source>
        <dbReference type="ARBA" id="ARBA00022692"/>
    </source>
</evidence>
<keyword evidence="3" id="KW-1003">Cell membrane</keyword>
<feature type="transmembrane region" description="Helical" evidence="7">
    <location>
        <begin position="22"/>
        <end position="43"/>
    </location>
</feature>
<name>A0A9D9HGA6_9SPIR</name>
<dbReference type="EMBL" id="JADIMS010000059">
    <property type="protein sequence ID" value="MBO8450196.1"/>
    <property type="molecule type" value="Genomic_DNA"/>
</dbReference>
<gene>
    <name evidence="8" type="ORF">IAA96_03730</name>
</gene>
<feature type="transmembrane region" description="Helical" evidence="7">
    <location>
        <begin position="422"/>
        <end position="442"/>
    </location>
</feature>
<reference evidence="8" key="2">
    <citation type="journal article" date="2021" name="PeerJ">
        <title>Extensive microbial diversity within the chicken gut microbiome revealed by metagenomics and culture.</title>
        <authorList>
            <person name="Gilroy R."/>
            <person name="Ravi A."/>
            <person name="Getino M."/>
            <person name="Pursley I."/>
            <person name="Horton D.L."/>
            <person name="Alikhan N.F."/>
            <person name="Baker D."/>
            <person name="Gharbi K."/>
            <person name="Hall N."/>
            <person name="Watson M."/>
            <person name="Adriaenssens E.M."/>
            <person name="Foster-Nyarko E."/>
            <person name="Jarju S."/>
            <person name="Secka A."/>
            <person name="Antonio M."/>
            <person name="Oren A."/>
            <person name="Chaudhuri R.R."/>
            <person name="La Ragione R."/>
            <person name="Hildebrand F."/>
            <person name="Pallen M.J."/>
        </authorList>
    </citation>
    <scope>NUCLEOTIDE SEQUENCE</scope>
    <source>
        <strain evidence="8">B3-4054</strain>
    </source>
</reference>
<feature type="transmembrane region" description="Helical" evidence="7">
    <location>
        <begin position="319"/>
        <end position="342"/>
    </location>
</feature>
<evidence type="ECO:0000256" key="3">
    <source>
        <dbReference type="ARBA" id="ARBA00022475"/>
    </source>
</evidence>
<sequence>MAEPHTQSNELAFFTSAKPVRLFFRMALPGAVSMVASVLYQFLDGIFVGRILGAEAFAALNLAFPFVIINFAIADLVGVGSAVPISICLGRQENAEADNIFSCACILIVASGAVLGAALYAGAPLFMRLLGAEGGFAARAAEYLRVYALCSPVTTIVFAMDNYLKICGRVKTSMALNIVMSFLGAGLEFLFLFVFGTGIWGAAAATCLSMMVCAVLAVIPFARRKMQLRFRLPHFSRRIVARILSCGTPTFLSNISGRITSILMNLLLVRLGGAPAVSIYGMLMYADGFVISLLYGSIDSVQPAVGYNYGAGRRDRVRAIEACCFTAAGVLSVVLAAVLFLFPEAITALFLEDAAGAFRAEAAAAMRIFSLTYLSRWFSFTTQSYMLAIGKSAPASGISVATAFVFPVILLAAFYPAGLTGIWLNFPSTAFLAALLSAAVLIRERRRG</sequence>
<dbReference type="GO" id="GO:0015297">
    <property type="term" value="F:antiporter activity"/>
    <property type="evidence" value="ECO:0007669"/>
    <property type="project" value="InterPro"/>
</dbReference>
<keyword evidence="2" id="KW-0813">Transport</keyword>
<feature type="transmembrane region" description="Helical" evidence="7">
    <location>
        <begin position="175"/>
        <end position="193"/>
    </location>
</feature>
<dbReference type="PIRSF" id="PIRSF006603">
    <property type="entry name" value="DinF"/>
    <property type="match status" value="1"/>
</dbReference>
<dbReference type="Proteomes" id="UP000823616">
    <property type="component" value="Unassembled WGS sequence"/>
</dbReference>
<dbReference type="Pfam" id="PF01554">
    <property type="entry name" value="MatE"/>
    <property type="match status" value="2"/>
</dbReference>
<feature type="transmembrane region" description="Helical" evidence="7">
    <location>
        <begin position="239"/>
        <end position="257"/>
    </location>
</feature>
<evidence type="ECO:0000313" key="9">
    <source>
        <dbReference type="Proteomes" id="UP000823616"/>
    </source>
</evidence>
<feature type="transmembrane region" description="Helical" evidence="7">
    <location>
        <begin position="199"/>
        <end position="219"/>
    </location>
</feature>
<dbReference type="InterPro" id="IPR051327">
    <property type="entry name" value="MATE_MepA_subfamily"/>
</dbReference>